<evidence type="ECO:0000259" key="2">
    <source>
        <dbReference type="PROSITE" id="PS50164"/>
    </source>
</evidence>
<dbReference type="InterPro" id="IPR000305">
    <property type="entry name" value="GIY-YIG_endonuc"/>
</dbReference>
<dbReference type="Gene3D" id="3.40.1440.10">
    <property type="entry name" value="GIY-YIG endonuclease"/>
    <property type="match status" value="1"/>
</dbReference>
<organism evidence="3 4">
    <name type="scientific">Candidatus Nealsonbacteria bacterium CG_4_10_14_0_2_um_filter_38_17</name>
    <dbReference type="NCBI Taxonomy" id="1974680"/>
    <lineage>
        <taxon>Bacteria</taxon>
        <taxon>Candidatus Nealsoniibacteriota</taxon>
    </lineage>
</organism>
<dbReference type="PROSITE" id="PS50164">
    <property type="entry name" value="GIY_YIG"/>
    <property type="match status" value="1"/>
</dbReference>
<name>A0A2M7UYR7_9BACT</name>
<dbReference type="InterPro" id="IPR035901">
    <property type="entry name" value="GIY-YIG_endonuc_sf"/>
</dbReference>
<dbReference type="CDD" id="cd10449">
    <property type="entry name" value="GIY-YIG_SLX1_like"/>
    <property type="match status" value="1"/>
</dbReference>
<sequence>MFCLYILYSNKEKQLYVGQTSNLEERLREHLSGKNFSTKSKLPLSLIHTEFYKTRSEAMKREKFLKSLYGSKFKSEILKKFLTDGS</sequence>
<dbReference type="SMART" id="SM00465">
    <property type="entry name" value="GIYc"/>
    <property type="match status" value="1"/>
</dbReference>
<dbReference type="Pfam" id="PF01541">
    <property type="entry name" value="GIY-YIG"/>
    <property type="match status" value="1"/>
</dbReference>
<dbReference type="SUPFAM" id="SSF82771">
    <property type="entry name" value="GIY-YIG endonuclease"/>
    <property type="match status" value="1"/>
</dbReference>
<dbReference type="PANTHER" id="PTHR34477">
    <property type="entry name" value="UPF0213 PROTEIN YHBQ"/>
    <property type="match status" value="1"/>
</dbReference>
<feature type="domain" description="GIY-YIG" evidence="2">
    <location>
        <begin position="1"/>
        <end position="75"/>
    </location>
</feature>
<dbReference type="EMBL" id="PFPB01000020">
    <property type="protein sequence ID" value="PIZ89107.1"/>
    <property type="molecule type" value="Genomic_DNA"/>
</dbReference>
<evidence type="ECO:0000313" key="4">
    <source>
        <dbReference type="Proteomes" id="UP000230760"/>
    </source>
</evidence>
<evidence type="ECO:0000256" key="1">
    <source>
        <dbReference type="ARBA" id="ARBA00007435"/>
    </source>
</evidence>
<feature type="non-terminal residue" evidence="3">
    <location>
        <position position="86"/>
    </location>
</feature>
<accession>A0A2M7UYR7</accession>
<reference evidence="4" key="1">
    <citation type="submission" date="2017-09" db="EMBL/GenBank/DDBJ databases">
        <title>Depth-based differentiation of microbial function through sediment-hosted aquifers and enrichment of novel symbionts in the deep terrestrial subsurface.</title>
        <authorList>
            <person name="Probst A.J."/>
            <person name="Ladd B."/>
            <person name="Jarett J.K."/>
            <person name="Geller-Mcgrath D.E."/>
            <person name="Sieber C.M.K."/>
            <person name="Emerson J.B."/>
            <person name="Anantharaman K."/>
            <person name="Thomas B.C."/>
            <person name="Malmstrom R."/>
            <person name="Stieglmeier M."/>
            <person name="Klingl A."/>
            <person name="Woyke T."/>
            <person name="Ryan C.M."/>
            <person name="Banfield J.F."/>
        </authorList>
    </citation>
    <scope>NUCLEOTIDE SEQUENCE [LARGE SCALE GENOMIC DNA]</scope>
</reference>
<comment type="similarity">
    <text evidence="1">Belongs to the UPF0213 family.</text>
</comment>
<gene>
    <name evidence="3" type="ORF">COX90_01100</name>
</gene>
<protein>
    <submittedName>
        <fullName evidence="3">Excinuclease ABC subunit C</fullName>
    </submittedName>
</protein>
<dbReference type="Proteomes" id="UP000230760">
    <property type="component" value="Unassembled WGS sequence"/>
</dbReference>
<dbReference type="PANTHER" id="PTHR34477:SF1">
    <property type="entry name" value="UPF0213 PROTEIN YHBQ"/>
    <property type="match status" value="1"/>
</dbReference>
<evidence type="ECO:0000313" key="3">
    <source>
        <dbReference type="EMBL" id="PIZ89107.1"/>
    </source>
</evidence>
<dbReference type="InterPro" id="IPR050190">
    <property type="entry name" value="UPF0213_domain"/>
</dbReference>
<dbReference type="AlphaFoldDB" id="A0A2M7UYR7"/>
<proteinExistence type="inferred from homology"/>
<comment type="caution">
    <text evidence="3">The sequence shown here is derived from an EMBL/GenBank/DDBJ whole genome shotgun (WGS) entry which is preliminary data.</text>
</comment>